<sequence length="245" mass="27334">MKHGKSGGNTYTVGECMDLRVCGMHLKVGYRRAIEDCEHRVLPMSRLYGFDADTSMMTFSRARAWKFGRKYAYSTSEISMFRQLLNGLSWDQDIAATRRGSAATDHLAVFVPGAYAIFVWTQFLIHLPTLAEFNPVAETEELDRDRMMPQYRSDCSGHVRDTFGESIPVVSTWLHPSVQSDMSQACYGEALRRAHISSMMPLAGRGQGAQYGGHAGQKAGRWPIIVIEIEDSGSEDSEETASDMS</sequence>
<accession>A0A067JX87</accession>
<proteinExistence type="predicted"/>
<dbReference type="Proteomes" id="UP000027138">
    <property type="component" value="Unassembled WGS sequence"/>
</dbReference>
<evidence type="ECO:0000313" key="1">
    <source>
        <dbReference type="EMBL" id="KDP27413.1"/>
    </source>
</evidence>
<keyword evidence="2" id="KW-1185">Reference proteome</keyword>
<organism evidence="1 2">
    <name type="scientific">Jatropha curcas</name>
    <name type="common">Barbados nut</name>
    <dbReference type="NCBI Taxonomy" id="180498"/>
    <lineage>
        <taxon>Eukaryota</taxon>
        <taxon>Viridiplantae</taxon>
        <taxon>Streptophyta</taxon>
        <taxon>Embryophyta</taxon>
        <taxon>Tracheophyta</taxon>
        <taxon>Spermatophyta</taxon>
        <taxon>Magnoliopsida</taxon>
        <taxon>eudicotyledons</taxon>
        <taxon>Gunneridae</taxon>
        <taxon>Pentapetalae</taxon>
        <taxon>rosids</taxon>
        <taxon>fabids</taxon>
        <taxon>Malpighiales</taxon>
        <taxon>Euphorbiaceae</taxon>
        <taxon>Crotonoideae</taxon>
        <taxon>Jatropheae</taxon>
        <taxon>Jatropha</taxon>
    </lineage>
</organism>
<dbReference type="EMBL" id="KK914843">
    <property type="protein sequence ID" value="KDP27413.1"/>
    <property type="molecule type" value="Genomic_DNA"/>
</dbReference>
<evidence type="ECO:0000313" key="2">
    <source>
        <dbReference type="Proteomes" id="UP000027138"/>
    </source>
</evidence>
<gene>
    <name evidence="1" type="ORF">JCGZ_20241</name>
</gene>
<dbReference type="AlphaFoldDB" id="A0A067JX87"/>
<reference evidence="1 2" key="1">
    <citation type="journal article" date="2014" name="PLoS ONE">
        <title>Global Analysis of Gene Expression Profiles in Physic Nut (Jatropha curcas L.) Seedlings Exposed to Salt Stress.</title>
        <authorList>
            <person name="Zhang L."/>
            <person name="Zhang C."/>
            <person name="Wu P."/>
            <person name="Chen Y."/>
            <person name="Li M."/>
            <person name="Jiang H."/>
            <person name="Wu G."/>
        </authorList>
    </citation>
    <scope>NUCLEOTIDE SEQUENCE [LARGE SCALE GENOMIC DNA]</scope>
    <source>
        <strain evidence="2">cv. GZQX0401</strain>
        <tissue evidence="1">Young leaves</tissue>
    </source>
</reference>
<protein>
    <submittedName>
        <fullName evidence="1">Uncharacterized protein</fullName>
    </submittedName>
</protein>
<name>A0A067JX87_JATCU</name>